<dbReference type="Pfam" id="PF03006">
    <property type="entry name" value="HlyIII"/>
    <property type="match status" value="1"/>
</dbReference>
<feature type="transmembrane region" description="Helical" evidence="6">
    <location>
        <begin position="168"/>
        <end position="193"/>
    </location>
</feature>
<evidence type="ECO:0000256" key="2">
    <source>
        <dbReference type="ARBA" id="ARBA00022692"/>
    </source>
</evidence>
<dbReference type="Proteomes" id="UP000235122">
    <property type="component" value="Unassembled WGS sequence"/>
</dbReference>
<feature type="transmembrane region" description="Helical" evidence="6">
    <location>
        <begin position="97"/>
        <end position="113"/>
    </location>
</feature>
<proteinExistence type="predicted"/>
<dbReference type="PANTHER" id="PTHR20855">
    <property type="entry name" value="ADIPOR/PROGESTIN RECEPTOR-RELATED"/>
    <property type="match status" value="1"/>
</dbReference>
<feature type="transmembrane region" description="Helical" evidence="6">
    <location>
        <begin position="205"/>
        <end position="228"/>
    </location>
</feature>
<reference evidence="7 8" key="1">
    <citation type="submission" date="2017-12" db="EMBL/GenBank/DDBJ databases">
        <title>Phylogenetic diversity of female urinary microbiome.</title>
        <authorList>
            <person name="Thomas-White K."/>
            <person name="Wolfe A.J."/>
        </authorList>
    </citation>
    <scope>NUCLEOTIDE SEQUENCE [LARGE SCALE GENOMIC DNA]</scope>
    <source>
        <strain evidence="7 8">UMB0402</strain>
    </source>
</reference>
<feature type="transmembrane region" description="Helical" evidence="6">
    <location>
        <begin position="119"/>
        <end position="138"/>
    </location>
</feature>
<dbReference type="InterPro" id="IPR004254">
    <property type="entry name" value="AdipoR/HlyIII-related"/>
</dbReference>
<feature type="binding site" evidence="5">
    <location>
        <position position="77"/>
    </location>
    <ligand>
        <name>Zn(2+)</name>
        <dbReference type="ChEBI" id="CHEBI:29105"/>
    </ligand>
</feature>
<keyword evidence="2 6" id="KW-0812">Transmembrane</keyword>
<dbReference type="GO" id="GO:0046872">
    <property type="term" value="F:metal ion binding"/>
    <property type="evidence" value="ECO:0007669"/>
    <property type="project" value="UniProtKB-KW"/>
</dbReference>
<dbReference type="PANTHER" id="PTHR20855:SF3">
    <property type="entry name" value="LD03007P"/>
    <property type="match status" value="1"/>
</dbReference>
<evidence type="ECO:0000256" key="6">
    <source>
        <dbReference type="SAM" id="Phobius"/>
    </source>
</evidence>
<protein>
    <submittedName>
        <fullName evidence="7">Hemolysin</fullName>
    </submittedName>
</protein>
<keyword evidence="8" id="KW-1185">Reference proteome</keyword>
<evidence type="ECO:0000256" key="5">
    <source>
        <dbReference type="PIRSR" id="PIRSR604254-1"/>
    </source>
</evidence>
<keyword evidence="5" id="KW-0479">Metal-binding</keyword>
<comment type="subcellular location">
    <subcellularLocation>
        <location evidence="1">Membrane</location>
        <topology evidence="1">Multi-pass membrane protein</topology>
    </subcellularLocation>
</comment>
<gene>
    <name evidence="7" type="ORF">CYJ19_07740</name>
</gene>
<feature type="transmembrane region" description="Helical" evidence="6">
    <location>
        <begin position="57"/>
        <end position="76"/>
    </location>
</feature>
<evidence type="ECO:0000313" key="8">
    <source>
        <dbReference type="Proteomes" id="UP000235122"/>
    </source>
</evidence>
<keyword evidence="4 6" id="KW-0472">Membrane</keyword>
<feature type="binding site" evidence="5">
    <location>
        <position position="210"/>
    </location>
    <ligand>
        <name>Zn(2+)</name>
        <dbReference type="ChEBI" id="CHEBI:29105"/>
    </ligand>
</feature>
<feature type="transmembrane region" description="Helical" evidence="6">
    <location>
        <begin position="30"/>
        <end position="51"/>
    </location>
</feature>
<organism evidence="7 8">
    <name type="scientific">Winkia neuii</name>
    <dbReference type="NCBI Taxonomy" id="33007"/>
    <lineage>
        <taxon>Bacteria</taxon>
        <taxon>Bacillati</taxon>
        <taxon>Actinomycetota</taxon>
        <taxon>Actinomycetes</taxon>
        <taxon>Actinomycetales</taxon>
        <taxon>Actinomycetaceae</taxon>
        <taxon>Winkia</taxon>
    </lineage>
</organism>
<dbReference type="STRING" id="33007.HMPREF3198_00514"/>
<keyword evidence="3 6" id="KW-1133">Transmembrane helix</keyword>
<sequence length="230" mass="25797">MHAKRNGERSLWHRLDPRESTVKKPLLRGWFHTVATPVSMAALLVLIVLTPTVGGRAAAAVFLLTSLMLFGISGLYHRHYWGRLADKFLRNWDHSNIFLLIAGTYTPMAVGVLPEHDTVVLLLVVWIGAGAGIALQWLWPAAPRWVYTPIYVILGWVAVWYLPELAHYGGLAFTWLLAAGGICYTVGAVVYGFKWPDFSPRYFGFHELFHAFTLAGWVCHCISAYFALLS</sequence>
<comment type="caution">
    <text evidence="7">The sequence shown here is derived from an EMBL/GenBank/DDBJ whole genome shotgun (WGS) entry which is preliminary data.</text>
</comment>
<dbReference type="EMBL" id="PKKO01000004">
    <property type="protein sequence ID" value="PKY72086.1"/>
    <property type="molecule type" value="Genomic_DNA"/>
</dbReference>
<feature type="binding site" evidence="5">
    <location>
        <position position="206"/>
    </location>
    <ligand>
        <name>Zn(2+)</name>
        <dbReference type="ChEBI" id="CHEBI:29105"/>
    </ligand>
</feature>
<dbReference type="GO" id="GO:0016020">
    <property type="term" value="C:membrane"/>
    <property type="evidence" value="ECO:0007669"/>
    <property type="project" value="UniProtKB-SubCell"/>
</dbReference>
<name>A0A2I1ILU5_9ACTO</name>
<dbReference type="RefSeq" id="WP_024331283.1">
    <property type="nucleotide sequence ID" value="NZ_JASOXK010000003.1"/>
</dbReference>
<dbReference type="GeneID" id="35867459"/>
<feature type="transmembrane region" description="Helical" evidence="6">
    <location>
        <begin position="145"/>
        <end position="162"/>
    </location>
</feature>
<accession>A0A2I1ILU5</accession>
<evidence type="ECO:0000256" key="4">
    <source>
        <dbReference type="ARBA" id="ARBA00023136"/>
    </source>
</evidence>
<keyword evidence="5" id="KW-0862">Zinc</keyword>
<evidence type="ECO:0000256" key="1">
    <source>
        <dbReference type="ARBA" id="ARBA00004141"/>
    </source>
</evidence>
<dbReference type="AlphaFoldDB" id="A0A2I1ILU5"/>
<evidence type="ECO:0000256" key="3">
    <source>
        <dbReference type="ARBA" id="ARBA00022989"/>
    </source>
</evidence>
<evidence type="ECO:0000313" key="7">
    <source>
        <dbReference type="EMBL" id="PKY72086.1"/>
    </source>
</evidence>